<proteinExistence type="inferred from homology"/>
<dbReference type="Pfam" id="PF02021">
    <property type="entry name" value="UPF0102"/>
    <property type="match status" value="1"/>
</dbReference>
<organism evidence="3 4">
    <name type="scientific">Hydrogenophaga bisanensis</name>
    <dbReference type="NCBI Taxonomy" id="439611"/>
    <lineage>
        <taxon>Bacteria</taxon>
        <taxon>Pseudomonadati</taxon>
        <taxon>Pseudomonadota</taxon>
        <taxon>Betaproteobacteria</taxon>
        <taxon>Burkholderiales</taxon>
        <taxon>Comamonadaceae</taxon>
        <taxon>Hydrogenophaga</taxon>
    </lineage>
</organism>
<evidence type="ECO:0000256" key="1">
    <source>
        <dbReference type="ARBA" id="ARBA00006738"/>
    </source>
</evidence>
<dbReference type="RefSeq" id="WP_382258262.1">
    <property type="nucleotide sequence ID" value="NZ_JBHTBX010000008.1"/>
</dbReference>
<comment type="similarity">
    <text evidence="1 2">Belongs to the UPF0102 family.</text>
</comment>
<dbReference type="InterPro" id="IPR011856">
    <property type="entry name" value="tRNA_endonuc-like_dom_sf"/>
</dbReference>
<dbReference type="InterPro" id="IPR011335">
    <property type="entry name" value="Restrct_endonuc-II-like"/>
</dbReference>
<keyword evidence="4" id="KW-1185">Reference proteome</keyword>
<evidence type="ECO:0000313" key="4">
    <source>
        <dbReference type="Proteomes" id="UP001596495"/>
    </source>
</evidence>
<reference evidence="4" key="1">
    <citation type="journal article" date="2019" name="Int. J. Syst. Evol. Microbiol.">
        <title>The Global Catalogue of Microorganisms (GCM) 10K type strain sequencing project: providing services to taxonomists for standard genome sequencing and annotation.</title>
        <authorList>
            <consortium name="The Broad Institute Genomics Platform"/>
            <consortium name="The Broad Institute Genome Sequencing Center for Infectious Disease"/>
            <person name="Wu L."/>
            <person name="Ma J."/>
        </authorList>
    </citation>
    <scope>NUCLEOTIDE SEQUENCE [LARGE SCALE GENOMIC DNA]</scope>
    <source>
        <strain evidence="4">CCUG 54518</strain>
    </source>
</reference>
<evidence type="ECO:0000256" key="2">
    <source>
        <dbReference type="HAMAP-Rule" id="MF_00048"/>
    </source>
</evidence>
<dbReference type="InterPro" id="IPR003509">
    <property type="entry name" value="UPF0102_YraN-like"/>
</dbReference>
<dbReference type="NCBIfam" id="TIGR00252">
    <property type="entry name" value="YraN family protein"/>
    <property type="match status" value="1"/>
</dbReference>
<dbReference type="HAMAP" id="MF_00048">
    <property type="entry name" value="UPF0102"/>
    <property type="match status" value="1"/>
</dbReference>
<dbReference type="SUPFAM" id="SSF52980">
    <property type="entry name" value="Restriction endonuclease-like"/>
    <property type="match status" value="1"/>
</dbReference>
<dbReference type="NCBIfam" id="NF009150">
    <property type="entry name" value="PRK12497.1-3"/>
    <property type="match status" value="1"/>
</dbReference>
<accession>A0ABW2RBM5</accession>
<evidence type="ECO:0000313" key="3">
    <source>
        <dbReference type="EMBL" id="MFC7435498.1"/>
    </source>
</evidence>
<comment type="caution">
    <text evidence="3">The sequence shown here is derived from an EMBL/GenBank/DDBJ whole genome shotgun (WGS) entry which is preliminary data.</text>
</comment>
<dbReference type="EMBL" id="JBHTBX010000008">
    <property type="protein sequence ID" value="MFC7435498.1"/>
    <property type="molecule type" value="Genomic_DNA"/>
</dbReference>
<dbReference type="PANTHER" id="PTHR34039">
    <property type="entry name" value="UPF0102 PROTEIN YRAN"/>
    <property type="match status" value="1"/>
</dbReference>
<dbReference type="Gene3D" id="3.40.1350.10">
    <property type="match status" value="1"/>
</dbReference>
<protein>
    <recommendedName>
        <fullName evidence="2">UPF0102 protein ACFQNJ_13370</fullName>
    </recommendedName>
</protein>
<name>A0ABW2RBM5_9BURK</name>
<gene>
    <name evidence="3" type="ORF">ACFQNJ_13370</name>
</gene>
<dbReference type="PANTHER" id="PTHR34039:SF1">
    <property type="entry name" value="UPF0102 PROTEIN YRAN"/>
    <property type="match status" value="1"/>
</dbReference>
<dbReference type="Proteomes" id="UP001596495">
    <property type="component" value="Unassembled WGS sequence"/>
</dbReference>
<sequence length="142" mass="15286">MDGFREGRGAGVSAGTTKQRGDRAEDLALDFLQGRGLRLLRRNFRTPGQGGGEIDLIMREPDGTVVFVEVRQRASTRAGGAAASVTGVKQRRIVFAARHFLLQMRSEPPCRFDVVVVQGALGGGEGPQLDWLRAAFDAGATF</sequence>